<dbReference type="InterPro" id="IPR002213">
    <property type="entry name" value="UDP_glucos_trans"/>
</dbReference>
<proteinExistence type="inferred from homology"/>
<name>A0AAJ6VNJ7_9HYME</name>
<keyword evidence="5" id="KW-0732">Signal</keyword>
<keyword evidence="5" id="KW-0812">Transmembrane</keyword>
<dbReference type="GeneID" id="105360477"/>
<evidence type="ECO:0000256" key="5">
    <source>
        <dbReference type="RuleBase" id="RU362059"/>
    </source>
</evidence>
<dbReference type="PANTHER" id="PTHR48043">
    <property type="entry name" value="EG:EG0003.4 PROTEIN-RELATED"/>
    <property type="match status" value="1"/>
</dbReference>
<dbReference type="Gene3D" id="3.40.50.2000">
    <property type="entry name" value="Glycogen Phosphorylase B"/>
    <property type="match status" value="2"/>
</dbReference>
<gene>
    <name evidence="7" type="primary">LOC105360477</name>
</gene>
<dbReference type="GO" id="GO:0015020">
    <property type="term" value="F:glucuronosyltransferase activity"/>
    <property type="evidence" value="ECO:0007669"/>
    <property type="project" value="UniProtKB-EC"/>
</dbReference>
<dbReference type="PROSITE" id="PS00375">
    <property type="entry name" value="UDPGT"/>
    <property type="match status" value="1"/>
</dbReference>
<feature type="signal peptide" evidence="5">
    <location>
        <begin position="1"/>
        <end position="25"/>
    </location>
</feature>
<comment type="subcellular location">
    <subcellularLocation>
        <location evidence="5">Membrane</location>
        <topology evidence="5">Single-pass membrane protein</topology>
    </subcellularLocation>
</comment>
<evidence type="ECO:0000313" key="6">
    <source>
        <dbReference type="Proteomes" id="UP000695007"/>
    </source>
</evidence>
<evidence type="ECO:0000256" key="2">
    <source>
        <dbReference type="ARBA" id="ARBA00022676"/>
    </source>
</evidence>
<evidence type="ECO:0000256" key="1">
    <source>
        <dbReference type="ARBA" id="ARBA00009995"/>
    </source>
</evidence>
<dbReference type="EC" id="2.4.1.17" evidence="5"/>
<dbReference type="FunFam" id="3.40.50.2000:FF:000050">
    <property type="entry name" value="UDP-glucuronosyltransferase"/>
    <property type="match status" value="1"/>
</dbReference>
<accession>A0AAJ6VNJ7</accession>
<feature type="transmembrane region" description="Helical" evidence="5">
    <location>
        <begin position="487"/>
        <end position="506"/>
    </location>
</feature>
<keyword evidence="5" id="KW-0472">Membrane</keyword>
<dbReference type="PANTHER" id="PTHR48043:SF145">
    <property type="entry name" value="FI06409P-RELATED"/>
    <property type="match status" value="1"/>
</dbReference>
<dbReference type="InterPro" id="IPR050271">
    <property type="entry name" value="UDP-glycosyltransferase"/>
</dbReference>
<keyword evidence="3 4" id="KW-0808">Transferase</keyword>
<feature type="chain" id="PRO_5042314660" description="UDP-glucuronosyltransferase" evidence="5">
    <location>
        <begin position="26"/>
        <end position="528"/>
    </location>
</feature>
<organism evidence="6 7">
    <name type="scientific">Ceratosolen solmsi marchali</name>
    <dbReference type="NCBI Taxonomy" id="326594"/>
    <lineage>
        <taxon>Eukaryota</taxon>
        <taxon>Metazoa</taxon>
        <taxon>Ecdysozoa</taxon>
        <taxon>Arthropoda</taxon>
        <taxon>Hexapoda</taxon>
        <taxon>Insecta</taxon>
        <taxon>Pterygota</taxon>
        <taxon>Neoptera</taxon>
        <taxon>Endopterygota</taxon>
        <taxon>Hymenoptera</taxon>
        <taxon>Apocrita</taxon>
        <taxon>Proctotrupomorpha</taxon>
        <taxon>Chalcidoidea</taxon>
        <taxon>Agaonidae</taxon>
        <taxon>Agaoninae</taxon>
        <taxon>Ceratosolen</taxon>
    </lineage>
</organism>
<keyword evidence="6" id="KW-1185">Reference proteome</keyword>
<keyword evidence="5" id="KW-1133">Transmembrane helix</keyword>
<reference evidence="7" key="1">
    <citation type="submission" date="2025-08" db="UniProtKB">
        <authorList>
            <consortium name="RefSeq"/>
        </authorList>
    </citation>
    <scope>IDENTIFICATION</scope>
</reference>
<dbReference type="CDD" id="cd03784">
    <property type="entry name" value="GT1_Gtf-like"/>
    <property type="match status" value="1"/>
</dbReference>
<dbReference type="KEGG" id="csol:105360477"/>
<evidence type="ECO:0000313" key="7">
    <source>
        <dbReference type="RefSeq" id="XP_011495683.1"/>
    </source>
</evidence>
<protein>
    <recommendedName>
        <fullName evidence="5">UDP-glucuronosyltransferase</fullName>
        <ecNumber evidence="5">2.4.1.17</ecNumber>
    </recommendedName>
</protein>
<dbReference type="Proteomes" id="UP000695007">
    <property type="component" value="Unplaced"/>
</dbReference>
<dbReference type="AlphaFoldDB" id="A0AAJ6VNJ7"/>
<dbReference type="GO" id="GO:0016020">
    <property type="term" value="C:membrane"/>
    <property type="evidence" value="ECO:0007669"/>
    <property type="project" value="UniProtKB-SubCell"/>
</dbReference>
<comment type="catalytic activity">
    <reaction evidence="5">
        <text>glucuronate acceptor + UDP-alpha-D-glucuronate = acceptor beta-D-glucuronoside + UDP + H(+)</text>
        <dbReference type="Rhea" id="RHEA:21032"/>
        <dbReference type="ChEBI" id="CHEBI:15378"/>
        <dbReference type="ChEBI" id="CHEBI:58052"/>
        <dbReference type="ChEBI" id="CHEBI:58223"/>
        <dbReference type="ChEBI" id="CHEBI:132367"/>
        <dbReference type="ChEBI" id="CHEBI:132368"/>
        <dbReference type="EC" id="2.4.1.17"/>
    </reaction>
</comment>
<dbReference type="RefSeq" id="XP_011495683.1">
    <property type="nucleotide sequence ID" value="XM_011497381.1"/>
</dbReference>
<sequence>MTPSLVTAASCAFLALCLCLDASYALRILGLFPLHGKSHFLMCEGLMRNLAKRGHQVDVYSHFPLREPVANYTDYDLGGRIGILSNNVSYGSFDSRTNFAFMPLLMRLYGMPICELMDLPVFQKLMRDPPNDPAYDIVVIELFVAHCYLAWGHRLQVPVVTIITSTMYDWMNYPIGNPSNAAIEPSAFSSFNSPMTFPERLQNVLIKMYIVWTFDNYMSKQDKKVKELFGPDYPDIRDMQQDISLVLLNYHHSITGVRTFATSVQPVAGLHIEDTKDKLPKEVQKFLDQSSHGFIYFSFGSMMRIETFPKHVLEMFYTTFEKIAPVRVLIKVAKPEELPPGLPSNVLTQPWLSQIKVLQHKNIKAFITHGGLLGTQESIYYGVPMIGIPLFADQYFNIQSYAIKNIAVKIDIESITEECLTKAVMEVLHNPIYKQTVDKIGRIFKDDLVKPVDKASFLIEYVVRHGKDTLKSPILALSWWQRILLDVYGFIALIILITLYVIWLGLKMLSKAVWKIITAHSFSKLKEN</sequence>
<dbReference type="Pfam" id="PF00201">
    <property type="entry name" value="UDPGT"/>
    <property type="match status" value="1"/>
</dbReference>
<comment type="similarity">
    <text evidence="1 4">Belongs to the UDP-glycosyltransferase family.</text>
</comment>
<evidence type="ECO:0000256" key="4">
    <source>
        <dbReference type="RuleBase" id="RU003718"/>
    </source>
</evidence>
<dbReference type="InterPro" id="IPR035595">
    <property type="entry name" value="UDP_glycos_trans_CS"/>
</dbReference>
<dbReference type="SUPFAM" id="SSF53756">
    <property type="entry name" value="UDP-Glycosyltransferase/glycogen phosphorylase"/>
    <property type="match status" value="1"/>
</dbReference>
<evidence type="ECO:0000256" key="3">
    <source>
        <dbReference type="ARBA" id="ARBA00022679"/>
    </source>
</evidence>
<keyword evidence="2 4" id="KW-0328">Glycosyltransferase</keyword>